<feature type="compositionally biased region" description="Acidic residues" evidence="1">
    <location>
        <begin position="92"/>
        <end position="101"/>
    </location>
</feature>
<feature type="region of interest" description="Disordered" evidence="1">
    <location>
        <begin position="198"/>
        <end position="265"/>
    </location>
</feature>
<protein>
    <recommendedName>
        <fullName evidence="4">Catalase</fullName>
    </recommendedName>
</protein>
<feature type="compositionally biased region" description="Basic and acidic residues" evidence="1">
    <location>
        <begin position="24"/>
        <end position="33"/>
    </location>
</feature>
<proteinExistence type="predicted"/>
<feature type="compositionally biased region" description="Basic and acidic residues" evidence="1">
    <location>
        <begin position="60"/>
        <end position="75"/>
    </location>
</feature>
<dbReference type="Proteomes" id="UP000638570">
    <property type="component" value="Unassembled WGS sequence"/>
</dbReference>
<comment type="caution">
    <text evidence="2">The sequence shown here is derived from an EMBL/GenBank/DDBJ whole genome shotgun (WGS) entry which is preliminary data.</text>
</comment>
<evidence type="ECO:0008006" key="4">
    <source>
        <dbReference type="Google" id="ProtNLM"/>
    </source>
</evidence>
<feature type="compositionally biased region" description="Basic and acidic residues" evidence="1">
    <location>
        <begin position="131"/>
        <end position="143"/>
    </location>
</feature>
<feature type="compositionally biased region" description="Low complexity" evidence="1">
    <location>
        <begin position="198"/>
        <end position="215"/>
    </location>
</feature>
<name>A0ABS1QSQ1_9GAMM</name>
<evidence type="ECO:0000256" key="1">
    <source>
        <dbReference type="SAM" id="MobiDB-lite"/>
    </source>
</evidence>
<feature type="compositionally biased region" description="Polar residues" evidence="1">
    <location>
        <begin position="233"/>
        <end position="242"/>
    </location>
</feature>
<dbReference type="InterPro" id="IPR021973">
    <property type="entry name" value="SprA-related"/>
</dbReference>
<evidence type="ECO:0000313" key="3">
    <source>
        <dbReference type="Proteomes" id="UP000638570"/>
    </source>
</evidence>
<dbReference type="RefSeq" id="WP_202084434.1">
    <property type="nucleotide sequence ID" value="NZ_JAERTZ010000019.1"/>
</dbReference>
<feature type="compositionally biased region" description="Low complexity" evidence="1">
    <location>
        <begin position="250"/>
        <end position="261"/>
    </location>
</feature>
<keyword evidence="3" id="KW-1185">Reference proteome</keyword>
<evidence type="ECO:0000313" key="2">
    <source>
        <dbReference type="EMBL" id="MBL1377491.1"/>
    </source>
</evidence>
<sequence length="294" mass="30463">MQIGTAFHDAAFAPAPPAAGQPRQDNEQRERIPPAEQADAFAGSDPRREQAASPGEIELYDARGRKTGDTADAKDNTATGQAADEAAAGEATEGEATEGEATEASGEPARPTKPSGEAMSAEEVEQLQELQQRDREVRIHEQLHASVGGQYAGAPSYEFETGPDGKQYAVGGEVQIDIAPVPGDPQATIDKMRQVKAAALAPAEPSQADKAAAARAEQHIRNAQAELLEATAPTRTTPGQDNPSGPTPEPGGEAPASALAPDRAQGQMALRNQVIAGVYGQAAQAHSRSLLGLA</sequence>
<reference evidence="3" key="1">
    <citation type="submission" date="2021-01" db="EMBL/GenBank/DDBJ databases">
        <title>Genome public.</title>
        <authorList>
            <person name="Liu C."/>
            <person name="Sun Q."/>
        </authorList>
    </citation>
    <scope>NUCLEOTIDE SEQUENCE [LARGE SCALE GENOMIC DNA]</scope>
    <source>
        <strain evidence="3">CGMCC 1.18722</strain>
    </source>
</reference>
<dbReference type="Pfam" id="PF12118">
    <property type="entry name" value="SprA-related"/>
    <property type="match status" value="1"/>
</dbReference>
<accession>A0ABS1QSQ1</accession>
<feature type="region of interest" description="Disordered" evidence="1">
    <location>
        <begin position="1"/>
        <end position="168"/>
    </location>
</feature>
<feature type="compositionally biased region" description="Low complexity" evidence="1">
    <location>
        <begin position="77"/>
        <end position="91"/>
    </location>
</feature>
<dbReference type="EMBL" id="JAERTZ010000019">
    <property type="protein sequence ID" value="MBL1377491.1"/>
    <property type="molecule type" value="Genomic_DNA"/>
</dbReference>
<organism evidence="2 3">
    <name type="scientific">Zobellella iuensis</name>
    <dbReference type="NCBI Taxonomy" id="2803811"/>
    <lineage>
        <taxon>Bacteria</taxon>
        <taxon>Pseudomonadati</taxon>
        <taxon>Pseudomonadota</taxon>
        <taxon>Gammaproteobacteria</taxon>
        <taxon>Aeromonadales</taxon>
        <taxon>Aeromonadaceae</taxon>
        <taxon>Zobellella</taxon>
    </lineage>
</organism>
<gene>
    <name evidence="2" type="ORF">JKV55_09125</name>
</gene>